<dbReference type="Pfam" id="PF12730">
    <property type="entry name" value="ABC2_membrane_4"/>
    <property type="match status" value="1"/>
</dbReference>
<protein>
    <recommendedName>
        <fullName evidence="4">ABC transporter permease</fullName>
    </recommendedName>
</protein>
<keyword evidence="3" id="KW-1185">Reference proteome</keyword>
<reference evidence="2 3" key="1">
    <citation type="submission" date="2018-05" db="EMBL/GenBank/DDBJ databases">
        <title>Chitinophaga sp. nov., isolated from rhizosphere soil of Alhagi.</title>
        <authorList>
            <person name="Liu Y."/>
        </authorList>
    </citation>
    <scope>NUCLEOTIDE SEQUENCE [LARGE SCALE GENOMIC DNA]</scope>
    <source>
        <strain evidence="2 3">T22</strain>
    </source>
</reference>
<dbReference type="PANTHER" id="PTHR37305">
    <property type="entry name" value="INTEGRAL MEMBRANE PROTEIN-RELATED"/>
    <property type="match status" value="1"/>
</dbReference>
<keyword evidence="1" id="KW-0812">Transmembrane</keyword>
<dbReference type="RefSeq" id="WP_119076783.1">
    <property type="nucleotide sequence ID" value="NZ_CP029600.1"/>
</dbReference>
<dbReference type="Proteomes" id="UP000246099">
    <property type="component" value="Chromosome"/>
</dbReference>
<feature type="transmembrane region" description="Helical" evidence="1">
    <location>
        <begin position="104"/>
        <end position="132"/>
    </location>
</feature>
<dbReference type="EMBL" id="CP029600">
    <property type="protein sequence ID" value="AWO00875.1"/>
    <property type="molecule type" value="Genomic_DNA"/>
</dbReference>
<evidence type="ECO:0000313" key="3">
    <source>
        <dbReference type="Proteomes" id="UP000246099"/>
    </source>
</evidence>
<proteinExistence type="predicted"/>
<accession>A0ABM6WA91</accession>
<organism evidence="2 3">
    <name type="scientific">Chitinophaga alhagiae</name>
    <dbReference type="NCBI Taxonomy" id="2203219"/>
    <lineage>
        <taxon>Bacteria</taxon>
        <taxon>Pseudomonadati</taxon>
        <taxon>Bacteroidota</taxon>
        <taxon>Chitinophagia</taxon>
        <taxon>Chitinophagales</taxon>
        <taxon>Chitinophagaceae</taxon>
        <taxon>Chitinophaga</taxon>
    </lineage>
</organism>
<evidence type="ECO:0008006" key="4">
    <source>
        <dbReference type="Google" id="ProtNLM"/>
    </source>
</evidence>
<keyword evidence="1" id="KW-0472">Membrane</keyword>
<gene>
    <name evidence="2" type="ORF">DLD77_03765</name>
</gene>
<sequence length="258" mass="29373">MIQLLKIEWMKVKAYRTFWILVAIFAVAGPLLTSAYKSVNTQVFSKLPMFQNPFTFPEVYETVAWLTSFMTPVMGILLIILLTNENNFRTIRQNIIDGWSRNQYIAAKFGVMLVMVLFITLIVTLTALIFGAQAGGDPSEKTYIILWSALQSLTYLTIAFFLGTFMKRSGIAIAIYVFYAYVGEFMLAMTLDFKVKFHSGAFLPMECTDRLLPGQGKIFRQLMQKATPPSDTTYILIAAAYILLFGYLSWRKMKKADL</sequence>
<evidence type="ECO:0000313" key="2">
    <source>
        <dbReference type="EMBL" id="AWO00875.1"/>
    </source>
</evidence>
<feature type="transmembrane region" description="Helical" evidence="1">
    <location>
        <begin position="232"/>
        <end position="250"/>
    </location>
</feature>
<evidence type="ECO:0000256" key="1">
    <source>
        <dbReference type="SAM" id="Phobius"/>
    </source>
</evidence>
<feature type="transmembrane region" description="Helical" evidence="1">
    <location>
        <begin position="170"/>
        <end position="191"/>
    </location>
</feature>
<feature type="transmembrane region" description="Helical" evidence="1">
    <location>
        <begin position="59"/>
        <end position="83"/>
    </location>
</feature>
<dbReference type="PANTHER" id="PTHR37305:SF1">
    <property type="entry name" value="MEMBRANE PROTEIN"/>
    <property type="match status" value="1"/>
</dbReference>
<feature type="transmembrane region" description="Helical" evidence="1">
    <location>
        <begin position="144"/>
        <end position="163"/>
    </location>
</feature>
<keyword evidence="1" id="KW-1133">Transmembrane helix</keyword>
<name>A0ABM6WA91_9BACT</name>